<accession>A0A1I7CJ10</accession>
<feature type="chain" id="PRO_5010322398" description="DUF2125 domain-containing protein" evidence="1">
    <location>
        <begin position="25"/>
        <end position="508"/>
    </location>
</feature>
<dbReference type="STRING" id="999627.SAMN05216236_11723"/>
<proteinExistence type="predicted"/>
<dbReference type="RefSeq" id="WP_027262970.1">
    <property type="nucleotide sequence ID" value="NZ_FPAW01000017.1"/>
</dbReference>
<organism evidence="2 3">
    <name type="scientific">Sedimentitalea nanhaiensis</name>
    <dbReference type="NCBI Taxonomy" id="999627"/>
    <lineage>
        <taxon>Bacteria</taxon>
        <taxon>Pseudomonadati</taxon>
        <taxon>Pseudomonadota</taxon>
        <taxon>Alphaproteobacteria</taxon>
        <taxon>Rhodobacterales</taxon>
        <taxon>Paracoccaceae</taxon>
        <taxon>Sedimentitalea</taxon>
    </lineage>
</organism>
<keyword evidence="1" id="KW-0732">Signal</keyword>
<dbReference type="AlphaFoldDB" id="A0A1I7CJ10"/>
<name>A0A1I7CJ10_9RHOB</name>
<dbReference type="OrthoDB" id="7791409at2"/>
<reference evidence="2 3" key="1">
    <citation type="submission" date="2016-10" db="EMBL/GenBank/DDBJ databases">
        <authorList>
            <person name="de Groot N.N."/>
        </authorList>
    </citation>
    <scope>NUCLEOTIDE SEQUENCE [LARGE SCALE GENOMIC DNA]</scope>
    <source>
        <strain evidence="2 3">CGMCC 1.10959</strain>
    </source>
</reference>
<evidence type="ECO:0000313" key="2">
    <source>
        <dbReference type="EMBL" id="SFT99407.1"/>
    </source>
</evidence>
<dbReference type="EMBL" id="FPAW01000017">
    <property type="protein sequence ID" value="SFT99407.1"/>
    <property type="molecule type" value="Genomic_DNA"/>
</dbReference>
<dbReference type="eggNOG" id="COG2982">
    <property type="taxonomic scope" value="Bacteria"/>
</dbReference>
<evidence type="ECO:0000313" key="3">
    <source>
        <dbReference type="Proteomes" id="UP000182466"/>
    </source>
</evidence>
<sequence>MTTFIARSAGAALAYAVATQAAYADLTALDVWSDWKTYLSSAGYTVSGDEQSSGTTLTVQNMTLTMAMPEEDGLFAVKMDSLAFTENGDGSVAITMPDSVPMSFEGSDGGEDPVSGVITYSQSGGSLTATGSIEDITYAYDADRIGLDLTSLVVDDEAVPPEVARVSVAMAKVASNTQMQLAEVRSYVQSLRADSLTFDFAFDDPESEDRGSIKGQMQNVGFDGSGAIPLQMDPADLNQMLADGFKLDGTFHYGSGSSDAEGIGDGAPFAMSSASQGGSVAVKMDENQIAYDAQQQQTALTMTGAELPFPIALNAAVTAFNIAIPVAKSDADQDFSAGLTLSDFTMSDMLWAMFDPAAQLPRDPASVALDLTGKAKVLFNFLDPNVAASLETSGETPVELSALTINKLLISMVGAKLSGTGDFIFDNSDTETFDGMPRPTGHVDLQLVGGNGLLDKLIAMGFVGNEEAMGARMMMGMLAVPGSEPDTLNSKLEINDQGHVLANGQRIQ</sequence>
<keyword evidence="3" id="KW-1185">Reference proteome</keyword>
<evidence type="ECO:0000256" key="1">
    <source>
        <dbReference type="SAM" id="SignalP"/>
    </source>
</evidence>
<feature type="signal peptide" evidence="1">
    <location>
        <begin position="1"/>
        <end position="24"/>
    </location>
</feature>
<gene>
    <name evidence="2" type="ORF">SAMN05216236_11723</name>
</gene>
<evidence type="ECO:0008006" key="4">
    <source>
        <dbReference type="Google" id="ProtNLM"/>
    </source>
</evidence>
<dbReference type="Proteomes" id="UP000182466">
    <property type="component" value="Unassembled WGS sequence"/>
</dbReference>
<protein>
    <recommendedName>
        <fullName evidence="4">DUF2125 domain-containing protein</fullName>
    </recommendedName>
</protein>